<protein>
    <recommendedName>
        <fullName evidence="5">Intersectin-EH binding protein Ibp1</fullName>
    </recommendedName>
</protein>
<accession>H0HRS2</accession>
<proteinExistence type="predicted"/>
<evidence type="ECO:0000313" key="3">
    <source>
        <dbReference type="EMBL" id="EHK56585.1"/>
    </source>
</evidence>
<keyword evidence="4" id="KW-1185">Reference proteome</keyword>
<organism evidence="3 4">
    <name type="scientific">Mesorhizobium alhagi CCNWXJ12-2</name>
    <dbReference type="NCBI Taxonomy" id="1107882"/>
    <lineage>
        <taxon>Bacteria</taxon>
        <taxon>Pseudomonadati</taxon>
        <taxon>Pseudomonadota</taxon>
        <taxon>Alphaproteobacteria</taxon>
        <taxon>Hyphomicrobiales</taxon>
        <taxon>Phyllobacteriaceae</taxon>
        <taxon>Allomesorhizobium</taxon>
    </lineage>
</organism>
<keyword evidence="2" id="KW-0732">Signal</keyword>
<dbReference type="PATRIC" id="fig|1107882.3.peg.2787"/>
<feature type="compositionally biased region" description="Low complexity" evidence="1">
    <location>
        <begin position="104"/>
        <end position="123"/>
    </location>
</feature>
<evidence type="ECO:0000256" key="1">
    <source>
        <dbReference type="SAM" id="MobiDB-lite"/>
    </source>
</evidence>
<evidence type="ECO:0000313" key="4">
    <source>
        <dbReference type="Proteomes" id="UP000003250"/>
    </source>
</evidence>
<reference evidence="3 4" key="1">
    <citation type="journal article" date="2012" name="J. Bacteriol.">
        <title>Draft Genome Sequence of Mesorhizobium alhagi CCNWXJ12-2T, a Novel Salt-Resistant Species Isolated from the Desert of Northwestern China.</title>
        <authorList>
            <person name="Zhou M."/>
            <person name="Chen W."/>
            <person name="Chen H."/>
            <person name="Wei G."/>
        </authorList>
    </citation>
    <scope>NUCLEOTIDE SEQUENCE [LARGE SCALE GENOMIC DNA]</scope>
    <source>
        <strain evidence="3 4">CCNWXJ12-2</strain>
    </source>
</reference>
<evidence type="ECO:0008006" key="5">
    <source>
        <dbReference type="Google" id="ProtNLM"/>
    </source>
</evidence>
<gene>
    <name evidence="3" type="ORF">MAXJ12_14288</name>
</gene>
<dbReference type="AlphaFoldDB" id="H0HRS2"/>
<feature type="compositionally biased region" description="Polar residues" evidence="1">
    <location>
        <begin position="68"/>
        <end position="79"/>
    </location>
</feature>
<sequence>MKEAKMKQFLTAAGLMLAGTLAATAQTSAPGCGDIGVNPTPQLDDICNGVDSSTTSGIPDAASPGLQPGNSTGGTTSAVPSAPEGMPPLIVPNDPLGTGDRDALSSGGTSSSPSGLSPGRRSGAIPSPRVD</sequence>
<dbReference type="Proteomes" id="UP000003250">
    <property type="component" value="Unassembled WGS sequence"/>
</dbReference>
<name>H0HRS2_9HYPH</name>
<dbReference type="EMBL" id="AHAM01000115">
    <property type="protein sequence ID" value="EHK56585.1"/>
    <property type="molecule type" value="Genomic_DNA"/>
</dbReference>
<feature type="signal peptide" evidence="2">
    <location>
        <begin position="1"/>
        <end position="25"/>
    </location>
</feature>
<feature type="chain" id="PRO_5003534696" description="Intersectin-EH binding protein Ibp1" evidence="2">
    <location>
        <begin position="26"/>
        <end position="131"/>
    </location>
</feature>
<feature type="region of interest" description="Disordered" evidence="1">
    <location>
        <begin position="39"/>
        <end position="131"/>
    </location>
</feature>
<evidence type="ECO:0000256" key="2">
    <source>
        <dbReference type="SAM" id="SignalP"/>
    </source>
</evidence>